<sequence>MELVPLIVPVLTLVNNICQWLQSNNKDKKKKELHELEKKLNNLERTLNDLKNYKGHSSPFKNTLNDCSETLKEIKNYLNSKKIGR</sequence>
<evidence type="ECO:0000313" key="1">
    <source>
        <dbReference type="EMBL" id="CAG8735248.1"/>
    </source>
</evidence>
<dbReference type="Proteomes" id="UP000789702">
    <property type="component" value="Unassembled WGS sequence"/>
</dbReference>
<dbReference type="EMBL" id="CAJVPU010038617">
    <property type="protein sequence ID" value="CAG8735248.1"/>
    <property type="molecule type" value="Genomic_DNA"/>
</dbReference>
<accession>A0ACA9Q9U7</accession>
<evidence type="ECO:0000313" key="2">
    <source>
        <dbReference type="Proteomes" id="UP000789702"/>
    </source>
</evidence>
<organism evidence="1 2">
    <name type="scientific">Dentiscutata heterogama</name>
    <dbReference type="NCBI Taxonomy" id="1316150"/>
    <lineage>
        <taxon>Eukaryota</taxon>
        <taxon>Fungi</taxon>
        <taxon>Fungi incertae sedis</taxon>
        <taxon>Mucoromycota</taxon>
        <taxon>Glomeromycotina</taxon>
        <taxon>Glomeromycetes</taxon>
        <taxon>Diversisporales</taxon>
        <taxon>Gigasporaceae</taxon>
        <taxon>Dentiscutata</taxon>
    </lineage>
</organism>
<comment type="caution">
    <text evidence="1">The sequence shown here is derived from an EMBL/GenBank/DDBJ whole genome shotgun (WGS) entry which is preliminary data.</text>
</comment>
<proteinExistence type="predicted"/>
<feature type="non-terminal residue" evidence="1">
    <location>
        <position position="85"/>
    </location>
</feature>
<reference evidence="1" key="1">
    <citation type="submission" date="2021-06" db="EMBL/GenBank/DDBJ databases">
        <authorList>
            <person name="Kallberg Y."/>
            <person name="Tangrot J."/>
            <person name="Rosling A."/>
        </authorList>
    </citation>
    <scope>NUCLEOTIDE SEQUENCE</scope>
    <source>
        <strain evidence="1">IL203A</strain>
    </source>
</reference>
<gene>
    <name evidence="1" type="ORF">DHETER_LOCUS13697</name>
</gene>
<protein>
    <submittedName>
        <fullName evidence="1">2138_t:CDS:1</fullName>
    </submittedName>
</protein>
<name>A0ACA9Q9U7_9GLOM</name>
<keyword evidence="2" id="KW-1185">Reference proteome</keyword>